<dbReference type="GO" id="GO:0008982">
    <property type="term" value="F:protein-N(PI)-phosphohistidine-sugar phosphotransferase activity"/>
    <property type="evidence" value="ECO:0007669"/>
    <property type="project" value="InterPro"/>
</dbReference>
<dbReference type="EMBL" id="RKIK01000120">
    <property type="protein sequence ID" value="ROV57717.1"/>
    <property type="molecule type" value="Genomic_DNA"/>
</dbReference>
<evidence type="ECO:0000256" key="12">
    <source>
        <dbReference type="ARBA" id="ARBA00023136"/>
    </source>
</evidence>
<evidence type="ECO:0000256" key="15">
    <source>
        <dbReference type="PROSITE-ProRule" id="PRU00421"/>
    </source>
</evidence>
<dbReference type="GO" id="GO:0009401">
    <property type="term" value="P:phosphoenolpyruvate-dependent sugar phosphotransferase system"/>
    <property type="evidence" value="ECO:0007669"/>
    <property type="project" value="UniProtKB-KW"/>
</dbReference>
<keyword evidence="11 16" id="KW-1133">Transmembrane helix</keyword>
<dbReference type="GO" id="GO:0055056">
    <property type="term" value="F:D-glucose transmembrane transporter activity"/>
    <property type="evidence" value="ECO:0007669"/>
    <property type="project" value="InterPro"/>
</dbReference>
<evidence type="ECO:0000313" key="19">
    <source>
        <dbReference type="EMBL" id="ROV57717.1"/>
    </source>
</evidence>
<keyword evidence="7" id="KW-0808">Transferase</keyword>
<dbReference type="InterPro" id="IPR013013">
    <property type="entry name" value="PTS_EIIC_1"/>
</dbReference>
<dbReference type="InterPro" id="IPR036878">
    <property type="entry name" value="Glu_permease_IIB"/>
</dbReference>
<feature type="transmembrane region" description="Helical" evidence="16">
    <location>
        <begin position="74"/>
        <end position="93"/>
    </location>
</feature>
<comment type="catalytic activity">
    <reaction evidence="14">
        <text>N(pros)-phospho-L-histidyl-[protein] + D-glucose(out) = D-glucose 6-phosphate(in) + L-histidyl-[protein]</text>
        <dbReference type="Rhea" id="RHEA:33367"/>
        <dbReference type="Rhea" id="RHEA-COMP:9745"/>
        <dbReference type="Rhea" id="RHEA-COMP:9746"/>
        <dbReference type="ChEBI" id="CHEBI:4167"/>
        <dbReference type="ChEBI" id="CHEBI:29979"/>
        <dbReference type="ChEBI" id="CHEBI:61548"/>
        <dbReference type="ChEBI" id="CHEBI:64837"/>
        <dbReference type="EC" id="2.7.1.199"/>
    </reaction>
</comment>
<feature type="transmembrane region" description="Helical" evidence="16">
    <location>
        <begin position="21"/>
        <end position="41"/>
    </location>
</feature>
<comment type="subcellular location">
    <subcellularLocation>
        <location evidence="1">Cell membrane</location>
        <topology evidence="1">Multi-pass membrane protein</topology>
    </subcellularLocation>
</comment>
<dbReference type="RefSeq" id="WP_123783670.1">
    <property type="nucleotide sequence ID" value="NZ_RKIK01000120.1"/>
</dbReference>
<feature type="transmembrane region" description="Helical" evidence="16">
    <location>
        <begin position="309"/>
        <end position="333"/>
    </location>
</feature>
<keyword evidence="5" id="KW-1003">Cell membrane</keyword>
<feature type="transmembrane region" description="Helical" evidence="16">
    <location>
        <begin position="47"/>
        <end position="67"/>
    </location>
</feature>
<feature type="transmembrane region" description="Helical" evidence="16">
    <location>
        <begin position="251"/>
        <end position="274"/>
    </location>
</feature>
<dbReference type="InterPro" id="IPR050429">
    <property type="entry name" value="PTS_Glucose_EIICBA"/>
</dbReference>
<comment type="caution">
    <text evidence="19">The sequence shown here is derived from an EMBL/GenBank/DDBJ whole genome shotgun (WGS) entry which is preliminary data.</text>
</comment>
<keyword evidence="9 16" id="KW-0812">Transmembrane</keyword>
<dbReference type="PANTHER" id="PTHR30009">
    <property type="entry name" value="CYTOCHROME C-TYPE SYNTHESIS PROTEIN AND PTS TRANSMEMBRANE COMPONENT"/>
    <property type="match status" value="1"/>
</dbReference>
<reference evidence="19 20" key="1">
    <citation type="submission" date="2018-11" db="EMBL/GenBank/DDBJ databases">
        <title>Vibrio ponticus strain CAIM 1751 pathogenic for the snapper Lutjanus guttatus.</title>
        <authorList>
            <person name="Soto-Rodriguez S."/>
            <person name="Lozano-Olvera R."/>
            <person name="Gomez-Gil B."/>
        </authorList>
    </citation>
    <scope>NUCLEOTIDE SEQUENCE [LARGE SCALE GENOMIC DNA]</scope>
    <source>
        <strain evidence="19 20">CAIM 1751</strain>
    </source>
</reference>
<dbReference type="InterPro" id="IPR011299">
    <property type="entry name" value="PTS_IIBC_glc"/>
</dbReference>
<feature type="domain" description="PTS EIIC type-1" evidence="18">
    <location>
        <begin position="6"/>
        <end position="398"/>
    </location>
</feature>
<feature type="transmembrane region" description="Helical" evidence="16">
    <location>
        <begin position="363"/>
        <end position="382"/>
    </location>
</feature>
<dbReference type="InterPro" id="IPR001996">
    <property type="entry name" value="PTS_IIB_1"/>
</dbReference>
<accession>A0A3N3DT79</accession>
<dbReference type="GO" id="GO:0090563">
    <property type="term" value="F:protein-phosphocysteine-sugar phosphotransferase activity"/>
    <property type="evidence" value="ECO:0007669"/>
    <property type="project" value="TreeGrafter"/>
</dbReference>
<dbReference type="SUPFAM" id="SSF55604">
    <property type="entry name" value="Glucose permease domain IIB"/>
    <property type="match status" value="1"/>
</dbReference>
<dbReference type="Proteomes" id="UP000278792">
    <property type="component" value="Unassembled WGS sequence"/>
</dbReference>
<evidence type="ECO:0000256" key="13">
    <source>
        <dbReference type="ARBA" id="ARBA00032303"/>
    </source>
</evidence>
<dbReference type="GO" id="GO:0005886">
    <property type="term" value="C:plasma membrane"/>
    <property type="evidence" value="ECO:0007669"/>
    <property type="project" value="UniProtKB-SubCell"/>
</dbReference>
<evidence type="ECO:0000256" key="16">
    <source>
        <dbReference type="SAM" id="Phobius"/>
    </source>
</evidence>
<evidence type="ECO:0000256" key="7">
    <source>
        <dbReference type="ARBA" id="ARBA00022679"/>
    </source>
</evidence>
<feature type="domain" description="PTS EIIB type-1" evidence="17">
    <location>
        <begin position="411"/>
        <end position="488"/>
    </location>
</feature>
<dbReference type="PANTHER" id="PTHR30009:SF20">
    <property type="entry name" value="PTS SYSTEM GLUCOSE-SPECIFIC EIICB COMPONENT-RELATED"/>
    <property type="match status" value="1"/>
</dbReference>
<dbReference type="Gene3D" id="3.30.1360.60">
    <property type="entry name" value="Glucose permease domain IIB"/>
    <property type="match status" value="1"/>
</dbReference>
<keyword evidence="4" id="KW-0813">Transport</keyword>
<keyword evidence="6" id="KW-0762">Sugar transport</keyword>
<dbReference type="GO" id="GO:1904659">
    <property type="term" value="P:D-glucose transmembrane transport"/>
    <property type="evidence" value="ECO:0007669"/>
    <property type="project" value="InterPro"/>
</dbReference>
<feature type="transmembrane region" description="Helical" evidence="16">
    <location>
        <begin position="105"/>
        <end position="132"/>
    </location>
</feature>
<keyword evidence="12 16" id="KW-0472">Membrane</keyword>
<evidence type="ECO:0000256" key="1">
    <source>
        <dbReference type="ARBA" id="ARBA00004651"/>
    </source>
</evidence>
<evidence type="ECO:0000256" key="14">
    <source>
        <dbReference type="ARBA" id="ARBA00047336"/>
    </source>
</evidence>
<feature type="transmembrane region" description="Helical" evidence="16">
    <location>
        <begin position="153"/>
        <end position="176"/>
    </location>
</feature>
<dbReference type="Pfam" id="PF02378">
    <property type="entry name" value="PTS_EIIC"/>
    <property type="match status" value="1"/>
</dbReference>
<dbReference type="PROSITE" id="PS51098">
    <property type="entry name" value="PTS_EIIB_TYPE_1"/>
    <property type="match status" value="1"/>
</dbReference>
<evidence type="ECO:0000259" key="17">
    <source>
        <dbReference type="PROSITE" id="PS51098"/>
    </source>
</evidence>
<evidence type="ECO:0000256" key="8">
    <source>
        <dbReference type="ARBA" id="ARBA00022683"/>
    </source>
</evidence>
<dbReference type="AlphaFoldDB" id="A0A3N3DT79"/>
<name>A0A3N3DT79_9VIBR</name>
<keyword evidence="8" id="KW-0598">Phosphotransferase system</keyword>
<dbReference type="EC" id="2.7.1.199" evidence="2"/>
<evidence type="ECO:0000256" key="5">
    <source>
        <dbReference type="ARBA" id="ARBA00022475"/>
    </source>
</evidence>
<organism evidence="19 20">
    <name type="scientific">Vibrio ponticus</name>
    <dbReference type="NCBI Taxonomy" id="265668"/>
    <lineage>
        <taxon>Bacteria</taxon>
        <taxon>Pseudomonadati</taxon>
        <taxon>Pseudomonadota</taxon>
        <taxon>Gammaproteobacteria</taxon>
        <taxon>Vibrionales</taxon>
        <taxon>Vibrionaceae</taxon>
        <taxon>Vibrio</taxon>
    </lineage>
</organism>
<dbReference type="PROSITE" id="PS51103">
    <property type="entry name" value="PTS_EIIC_TYPE_1"/>
    <property type="match status" value="1"/>
</dbReference>
<dbReference type="Pfam" id="PF00367">
    <property type="entry name" value="PTS_EIIB"/>
    <property type="match status" value="1"/>
</dbReference>
<dbReference type="NCBIfam" id="TIGR00826">
    <property type="entry name" value="EIIB_glc"/>
    <property type="match status" value="1"/>
</dbReference>
<evidence type="ECO:0000256" key="2">
    <source>
        <dbReference type="ARBA" id="ARBA00011910"/>
    </source>
</evidence>
<dbReference type="NCBIfam" id="TIGR02002">
    <property type="entry name" value="PTS-II-BC-glcB"/>
    <property type="match status" value="1"/>
</dbReference>
<feature type="transmembrane region" description="Helical" evidence="16">
    <location>
        <begin position="286"/>
        <end position="303"/>
    </location>
</feature>
<proteinExistence type="predicted"/>
<dbReference type="FunFam" id="3.30.1360.60:FF:000001">
    <property type="entry name" value="PTS system glucose-specific IIBC component PtsG"/>
    <property type="match status" value="1"/>
</dbReference>
<evidence type="ECO:0000256" key="3">
    <source>
        <dbReference type="ARBA" id="ARBA00021468"/>
    </source>
</evidence>
<evidence type="ECO:0000256" key="6">
    <source>
        <dbReference type="ARBA" id="ARBA00022597"/>
    </source>
</evidence>
<evidence type="ECO:0000313" key="20">
    <source>
        <dbReference type="Proteomes" id="UP000278792"/>
    </source>
</evidence>
<evidence type="ECO:0000256" key="11">
    <source>
        <dbReference type="ARBA" id="ARBA00022989"/>
    </source>
</evidence>
<dbReference type="InterPro" id="IPR003352">
    <property type="entry name" value="PTS_EIIC"/>
</dbReference>
<evidence type="ECO:0000256" key="4">
    <source>
        <dbReference type="ARBA" id="ARBA00022448"/>
    </source>
</evidence>
<dbReference type="GO" id="GO:0016301">
    <property type="term" value="F:kinase activity"/>
    <property type="evidence" value="ECO:0007669"/>
    <property type="project" value="UniProtKB-KW"/>
</dbReference>
<feature type="active site" description="Phosphocysteine intermediate; for EIIB activity" evidence="15">
    <location>
        <position position="433"/>
    </location>
</feature>
<keyword evidence="10" id="KW-0418">Kinase</keyword>
<evidence type="ECO:0000256" key="9">
    <source>
        <dbReference type="ARBA" id="ARBA00022692"/>
    </source>
</evidence>
<dbReference type="InterPro" id="IPR018113">
    <property type="entry name" value="PTrfase_EIIB_Cys"/>
</dbReference>
<dbReference type="PROSITE" id="PS01035">
    <property type="entry name" value="PTS_EIIB_TYPE_1_CYS"/>
    <property type="match status" value="1"/>
</dbReference>
<feature type="transmembrane region" description="Helical" evidence="16">
    <location>
        <begin position="340"/>
        <end position="357"/>
    </location>
</feature>
<gene>
    <name evidence="19" type="ORF">EGH82_21775</name>
</gene>
<protein>
    <recommendedName>
        <fullName evidence="3">PTS system glucose-specific EIICB component</fullName>
        <ecNumber evidence="2">2.7.1.199</ecNumber>
    </recommendedName>
    <alternativeName>
        <fullName evidence="13">EIICB-Glc</fullName>
    </alternativeName>
</protein>
<dbReference type="CDD" id="cd00212">
    <property type="entry name" value="PTS_IIB_glc"/>
    <property type="match status" value="1"/>
</dbReference>
<evidence type="ECO:0000256" key="10">
    <source>
        <dbReference type="ARBA" id="ARBA00022777"/>
    </source>
</evidence>
<sequence length="488" mass="52784">MSTRNYLSFDRLQMVGRALMTPVAILPAAGLFLAIGAHLDIATMRDVGGVILANLPLIFAVGVSMGLSKNEGIASLAATIAMLVMCITMSNVVGITPEMAAQGGAYAMVLGIPTLQTGVFGGLLAGVIGAVMCNRFKDIELPQYLAFFGGRRFVPIISGVVGFGVGLVLPFIWLPIQSGLEVMSVWASHSNVEAAAFLYGFVERALVPFGLHHLWNVPFYWEFGSYTTQAGEVIKGDIPIFLAQLQDGVDITAGAFMAGRFPFMIFGLPAAALAMYHEAKPENKKYVGGLMFGAAFTCALTGVTEPLEFAFLFIAPVLYGIHVVMCALSFWLMATLQVHIGHTFSGGLIDFLLFGVFNEHSSGWVYAVITGLIMIPLYYFGFRFAIRKFDLKTPGREGSSTTAKELQEITPEICKEIVEAHGGIENMSNIDACITRLRITVKDRSKVKEDLIKNIGAHGVIFKDNGVQSIFGTKSDVIATRIRSLYSQ</sequence>
<evidence type="ECO:0000259" key="18">
    <source>
        <dbReference type="PROSITE" id="PS51103"/>
    </source>
</evidence>